<reference evidence="1 2" key="1">
    <citation type="submission" date="2024-02" db="EMBL/GenBank/DDBJ databases">
        <title>Full genome sequence of Sphingomonas kaistensis.</title>
        <authorList>
            <person name="Poletto B.L."/>
            <person name="Silva G."/>
            <person name="Galante D."/>
            <person name="Campos K.R."/>
            <person name="Santos M.B.N."/>
            <person name="Sacchi C.T."/>
        </authorList>
    </citation>
    <scope>NUCLEOTIDE SEQUENCE [LARGE SCALE GENOMIC DNA]</scope>
    <source>
        <strain evidence="1 2">MA4R</strain>
    </source>
</reference>
<dbReference type="RefSeq" id="WP_338502936.1">
    <property type="nucleotide sequence ID" value="NZ_CP145607.1"/>
</dbReference>
<proteinExistence type="predicted"/>
<keyword evidence="2" id="KW-1185">Reference proteome</keyword>
<evidence type="ECO:0000313" key="1">
    <source>
        <dbReference type="EMBL" id="WWM70284.1"/>
    </source>
</evidence>
<organism evidence="1 2">
    <name type="scientific">Sphingomonas kaistensis</name>
    <dbReference type="NCBI Taxonomy" id="298708"/>
    <lineage>
        <taxon>Bacteria</taxon>
        <taxon>Pseudomonadati</taxon>
        <taxon>Pseudomonadota</taxon>
        <taxon>Alphaproteobacteria</taxon>
        <taxon>Sphingomonadales</taxon>
        <taxon>Sphingomonadaceae</taxon>
        <taxon>Sphingomonas</taxon>
    </lineage>
</organism>
<evidence type="ECO:0008006" key="3">
    <source>
        <dbReference type="Google" id="ProtNLM"/>
    </source>
</evidence>
<dbReference type="InterPro" id="IPR029044">
    <property type="entry name" value="Nucleotide-diphossugar_trans"/>
</dbReference>
<protein>
    <recommendedName>
        <fullName evidence="3">Acyl esterase</fullName>
    </recommendedName>
</protein>
<dbReference type="EMBL" id="CP145607">
    <property type="protein sequence ID" value="WWM70284.1"/>
    <property type="molecule type" value="Genomic_DNA"/>
</dbReference>
<dbReference type="Gene3D" id="3.90.550.10">
    <property type="entry name" value="Spore Coat Polysaccharide Biosynthesis Protein SpsA, Chain A"/>
    <property type="match status" value="1"/>
</dbReference>
<dbReference type="Proteomes" id="UP001382935">
    <property type="component" value="Chromosome"/>
</dbReference>
<sequence length="268" mass="29378">MPTTASTVTPRRLDRRDRGKIVFSVCTLVTRPDEYAEMVATFERGGFGADDCEYLFLDNTGANGADAYDGYNHFLTEAAGRYIILCHQDVLLLTDDRAVLEARLAELDAISPDWALCGNAGGAGRGRRFARISDPHGDDQRRGPFPSQVSSLDENFILVRRDANLALSHDIGGFHLYGPDLCILADILGRSAWVIDFHLRHKSGGTVGPDFNACRSVLVAKYRRALRTRWITTSCTQLLLSGTSLLVSATEFARNAKVRLEGRGGTLG</sequence>
<accession>A0ABZ2G2K0</accession>
<gene>
    <name evidence="1" type="ORF">V6R86_06215</name>
</gene>
<evidence type="ECO:0000313" key="2">
    <source>
        <dbReference type="Proteomes" id="UP001382935"/>
    </source>
</evidence>
<name>A0ABZ2G2K0_9SPHN</name>